<dbReference type="PROSITE" id="PS51819">
    <property type="entry name" value="VOC"/>
    <property type="match status" value="1"/>
</dbReference>
<sequence>MSAHPQPLGHMSLGVRDYTVSKAFYTAVLAPIGLRLVYDSEAEAPSPKGTTRTLGYGPDENRELLNIFEFKKASPPGAGFHVAFNAPTRESVIEFHAKALEFGGKNNGAPGVRKHYGDNYFAAFVICPDGWRLEAVCKTKKEEGVN</sequence>
<evidence type="ECO:0000313" key="3">
    <source>
        <dbReference type="Proteomes" id="UP001215598"/>
    </source>
</evidence>
<feature type="domain" description="VOC" evidence="1">
    <location>
        <begin position="7"/>
        <end position="138"/>
    </location>
</feature>
<dbReference type="InterPro" id="IPR029068">
    <property type="entry name" value="Glyas_Bleomycin-R_OHBP_Dase"/>
</dbReference>
<protein>
    <submittedName>
        <fullName evidence="2">Glyoxalase/Bleomycin resistance protein/Dihydroxybiphenyl dioxygenase</fullName>
    </submittedName>
</protein>
<dbReference type="PANTHER" id="PTHR35006">
    <property type="entry name" value="GLYOXALASE FAMILY PROTEIN (AFU_ORTHOLOGUE AFUA_5G14830)"/>
    <property type="match status" value="1"/>
</dbReference>
<comment type="caution">
    <text evidence="2">The sequence shown here is derived from an EMBL/GenBank/DDBJ whole genome shotgun (WGS) entry which is preliminary data.</text>
</comment>
<evidence type="ECO:0000313" key="2">
    <source>
        <dbReference type="EMBL" id="KAJ7762489.1"/>
    </source>
</evidence>
<keyword evidence="3" id="KW-1185">Reference proteome</keyword>
<organism evidence="2 3">
    <name type="scientific">Mycena metata</name>
    <dbReference type="NCBI Taxonomy" id="1033252"/>
    <lineage>
        <taxon>Eukaryota</taxon>
        <taxon>Fungi</taxon>
        <taxon>Dikarya</taxon>
        <taxon>Basidiomycota</taxon>
        <taxon>Agaricomycotina</taxon>
        <taxon>Agaricomycetes</taxon>
        <taxon>Agaricomycetidae</taxon>
        <taxon>Agaricales</taxon>
        <taxon>Marasmiineae</taxon>
        <taxon>Mycenaceae</taxon>
        <taxon>Mycena</taxon>
    </lineage>
</organism>
<dbReference type="AlphaFoldDB" id="A0AAD7NIS6"/>
<accession>A0AAD7NIS6</accession>
<dbReference type="Pfam" id="PF00903">
    <property type="entry name" value="Glyoxalase"/>
    <property type="match status" value="1"/>
</dbReference>
<dbReference type="SUPFAM" id="SSF54593">
    <property type="entry name" value="Glyoxalase/Bleomycin resistance protein/Dihydroxybiphenyl dioxygenase"/>
    <property type="match status" value="1"/>
</dbReference>
<dbReference type="GO" id="GO:0051213">
    <property type="term" value="F:dioxygenase activity"/>
    <property type="evidence" value="ECO:0007669"/>
    <property type="project" value="UniProtKB-KW"/>
</dbReference>
<dbReference type="CDD" id="cd07262">
    <property type="entry name" value="VOC_like"/>
    <property type="match status" value="1"/>
</dbReference>
<dbReference type="InterPro" id="IPR004360">
    <property type="entry name" value="Glyas_Fos-R_dOase_dom"/>
</dbReference>
<keyword evidence="2" id="KW-0223">Dioxygenase</keyword>
<dbReference type="PANTHER" id="PTHR35006:SF2">
    <property type="entry name" value="GLYOXALASE FAMILY PROTEIN (AFU_ORTHOLOGUE AFUA_5G14830)"/>
    <property type="match status" value="1"/>
</dbReference>
<name>A0AAD7NIS6_9AGAR</name>
<evidence type="ECO:0000259" key="1">
    <source>
        <dbReference type="PROSITE" id="PS51819"/>
    </source>
</evidence>
<dbReference type="InterPro" id="IPR037523">
    <property type="entry name" value="VOC_core"/>
</dbReference>
<proteinExistence type="predicted"/>
<gene>
    <name evidence="2" type="ORF">B0H16DRAFT_515670</name>
</gene>
<reference evidence="2" key="1">
    <citation type="submission" date="2023-03" db="EMBL/GenBank/DDBJ databases">
        <title>Massive genome expansion in bonnet fungi (Mycena s.s.) driven by repeated elements and novel gene families across ecological guilds.</title>
        <authorList>
            <consortium name="Lawrence Berkeley National Laboratory"/>
            <person name="Harder C.B."/>
            <person name="Miyauchi S."/>
            <person name="Viragh M."/>
            <person name="Kuo A."/>
            <person name="Thoen E."/>
            <person name="Andreopoulos B."/>
            <person name="Lu D."/>
            <person name="Skrede I."/>
            <person name="Drula E."/>
            <person name="Henrissat B."/>
            <person name="Morin E."/>
            <person name="Kohler A."/>
            <person name="Barry K."/>
            <person name="LaButti K."/>
            <person name="Morin E."/>
            <person name="Salamov A."/>
            <person name="Lipzen A."/>
            <person name="Mereny Z."/>
            <person name="Hegedus B."/>
            <person name="Baldrian P."/>
            <person name="Stursova M."/>
            <person name="Weitz H."/>
            <person name="Taylor A."/>
            <person name="Grigoriev I.V."/>
            <person name="Nagy L.G."/>
            <person name="Martin F."/>
            <person name="Kauserud H."/>
        </authorList>
    </citation>
    <scope>NUCLEOTIDE SEQUENCE</scope>
    <source>
        <strain evidence="2">CBHHK182m</strain>
    </source>
</reference>
<keyword evidence="2" id="KW-0560">Oxidoreductase</keyword>
<dbReference type="Proteomes" id="UP001215598">
    <property type="component" value="Unassembled WGS sequence"/>
</dbReference>
<dbReference type="Gene3D" id="3.10.180.10">
    <property type="entry name" value="2,3-Dihydroxybiphenyl 1,2-Dioxygenase, domain 1"/>
    <property type="match status" value="1"/>
</dbReference>
<dbReference type="EMBL" id="JARKIB010000032">
    <property type="protein sequence ID" value="KAJ7762489.1"/>
    <property type="molecule type" value="Genomic_DNA"/>
</dbReference>